<dbReference type="EC" id="2.7.7.7" evidence="7"/>
<dbReference type="InterPro" id="IPR017964">
    <property type="entry name" value="DNA-dir_DNA_pol_B_CS"/>
</dbReference>
<proteinExistence type="inferred from homology"/>
<feature type="domain" description="DNA-directed DNA polymerase family B exonuclease" evidence="9">
    <location>
        <begin position="128"/>
        <end position="339"/>
    </location>
</feature>
<keyword evidence="3 7" id="KW-0548">Nucleotidyltransferase</keyword>
<evidence type="ECO:0000256" key="4">
    <source>
        <dbReference type="ARBA" id="ARBA00022932"/>
    </source>
</evidence>
<dbReference type="InterPro" id="IPR006133">
    <property type="entry name" value="DNA-dir_DNA_pol_B_exonuc"/>
</dbReference>
<dbReference type="InterPro" id="IPR042087">
    <property type="entry name" value="DNA_pol_B_thumb"/>
</dbReference>
<dbReference type="Gene3D" id="1.10.132.60">
    <property type="entry name" value="DNA polymerase family B, C-terminal domain"/>
    <property type="match status" value="1"/>
</dbReference>
<dbReference type="InterPro" id="IPR050240">
    <property type="entry name" value="DNA_pol_type-B"/>
</dbReference>
<feature type="domain" description="DNA-directed DNA polymerase family B multifunctional" evidence="8">
    <location>
        <begin position="420"/>
        <end position="798"/>
    </location>
</feature>
<dbReference type="InterPro" id="IPR006134">
    <property type="entry name" value="DNA-dir_DNA_pol_B_multi_dom"/>
</dbReference>
<evidence type="ECO:0000256" key="6">
    <source>
        <dbReference type="ARBA" id="ARBA00049244"/>
    </source>
</evidence>
<evidence type="ECO:0000256" key="5">
    <source>
        <dbReference type="ARBA" id="ARBA00023125"/>
    </source>
</evidence>
<dbReference type="CDD" id="cd05537">
    <property type="entry name" value="POLBc_Pol_II"/>
    <property type="match status" value="1"/>
</dbReference>
<organism evidence="10 11">
    <name type="scientific">Litoribacillus peritrichatus</name>
    <dbReference type="NCBI Taxonomy" id="718191"/>
    <lineage>
        <taxon>Bacteria</taxon>
        <taxon>Pseudomonadati</taxon>
        <taxon>Pseudomonadota</taxon>
        <taxon>Gammaproteobacteria</taxon>
        <taxon>Oceanospirillales</taxon>
        <taxon>Oceanospirillaceae</taxon>
        <taxon>Litoribacillus</taxon>
    </lineage>
</organism>
<dbReference type="Proteomes" id="UP001501565">
    <property type="component" value="Unassembled WGS sequence"/>
</dbReference>
<dbReference type="InterPro" id="IPR043502">
    <property type="entry name" value="DNA/RNA_pol_sf"/>
</dbReference>
<dbReference type="InterPro" id="IPR006172">
    <property type="entry name" value="DNA-dir_DNA_pol_B"/>
</dbReference>
<dbReference type="InterPro" id="IPR036397">
    <property type="entry name" value="RNaseH_sf"/>
</dbReference>
<keyword evidence="11" id="KW-1185">Reference proteome</keyword>
<name>A0ABP7M995_9GAMM</name>
<dbReference type="Gene3D" id="3.90.1600.10">
    <property type="entry name" value="Palm domain of DNA polymerase"/>
    <property type="match status" value="2"/>
</dbReference>
<evidence type="ECO:0000259" key="9">
    <source>
        <dbReference type="Pfam" id="PF03104"/>
    </source>
</evidence>
<keyword evidence="5 7" id="KW-0238">DNA-binding</keyword>
<accession>A0ABP7M995</accession>
<dbReference type="CDD" id="cd05784">
    <property type="entry name" value="DNA_polB_II_exo"/>
    <property type="match status" value="1"/>
</dbReference>
<dbReference type="PANTHER" id="PTHR10322:SF23">
    <property type="entry name" value="DNA POLYMERASE DELTA CATALYTIC SUBUNIT"/>
    <property type="match status" value="1"/>
</dbReference>
<dbReference type="PROSITE" id="PS00116">
    <property type="entry name" value="DNA_POLYMERASE_B"/>
    <property type="match status" value="1"/>
</dbReference>
<comment type="catalytic activity">
    <reaction evidence="6 7">
        <text>DNA(n) + a 2'-deoxyribonucleoside 5'-triphosphate = DNA(n+1) + diphosphate</text>
        <dbReference type="Rhea" id="RHEA:22508"/>
        <dbReference type="Rhea" id="RHEA-COMP:17339"/>
        <dbReference type="Rhea" id="RHEA-COMP:17340"/>
        <dbReference type="ChEBI" id="CHEBI:33019"/>
        <dbReference type="ChEBI" id="CHEBI:61560"/>
        <dbReference type="ChEBI" id="CHEBI:173112"/>
        <dbReference type="EC" id="2.7.7.7"/>
    </reaction>
</comment>
<evidence type="ECO:0000256" key="7">
    <source>
        <dbReference type="RuleBase" id="RU000442"/>
    </source>
</evidence>
<comment type="caution">
    <text evidence="10">The sequence shown here is derived from an EMBL/GenBank/DDBJ whole genome shotgun (WGS) entry which is preliminary data.</text>
</comment>
<comment type="similarity">
    <text evidence="1 7">Belongs to the DNA polymerase type-B family.</text>
</comment>
<dbReference type="PANTHER" id="PTHR10322">
    <property type="entry name" value="DNA POLYMERASE CATALYTIC SUBUNIT"/>
    <property type="match status" value="1"/>
</dbReference>
<dbReference type="Gene3D" id="3.30.420.10">
    <property type="entry name" value="Ribonuclease H-like superfamily/Ribonuclease H"/>
    <property type="match status" value="1"/>
</dbReference>
<dbReference type="SUPFAM" id="SSF56672">
    <property type="entry name" value="DNA/RNA polymerases"/>
    <property type="match status" value="1"/>
</dbReference>
<evidence type="ECO:0000313" key="10">
    <source>
        <dbReference type="EMBL" id="GAA3918146.1"/>
    </source>
</evidence>
<dbReference type="PRINTS" id="PR00106">
    <property type="entry name" value="DNAPOLB"/>
</dbReference>
<gene>
    <name evidence="10" type="ORF">GCM10022277_11590</name>
</gene>
<dbReference type="Gene3D" id="3.30.70.2250">
    <property type="match status" value="1"/>
</dbReference>
<dbReference type="Pfam" id="PF03104">
    <property type="entry name" value="DNA_pol_B_exo1"/>
    <property type="match status" value="1"/>
</dbReference>
<evidence type="ECO:0000256" key="1">
    <source>
        <dbReference type="ARBA" id="ARBA00005755"/>
    </source>
</evidence>
<evidence type="ECO:0000313" key="11">
    <source>
        <dbReference type="Proteomes" id="UP001501565"/>
    </source>
</evidence>
<dbReference type="RefSeq" id="WP_344796402.1">
    <property type="nucleotide sequence ID" value="NZ_BAABBN010000004.1"/>
</dbReference>
<dbReference type="Pfam" id="PF00136">
    <property type="entry name" value="DNA_pol_B"/>
    <property type="match status" value="1"/>
</dbReference>
<evidence type="ECO:0000256" key="2">
    <source>
        <dbReference type="ARBA" id="ARBA00022679"/>
    </source>
</evidence>
<evidence type="ECO:0000256" key="3">
    <source>
        <dbReference type="ARBA" id="ARBA00022695"/>
    </source>
</evidence>
<dbReference type="NCBIfam" id="NF004421">
    <property type="entry name" value="PRK05762.1-2"/>
    <property type="match status" value="1"/>
</dbReference>
<reference evidence="11" key="1">
    <citation type="journal article" date="2019" name="Int. J. Syst. Evol. Microbiol.">
        <title>The Global Catalogue of Microorganisms (GCM) 10K type strain sequencing project: providing services to taxonomists for standard genome sequencing and annotation.</title>
        <authorList>
            <consortium name="The Broad Institute Genomics Platform"/>
            <consortium name="The Broad Institute Genome Sequencing Center for Infectious Disease"/>
            <person name="Wu L."/>
            <person name="Ma J."/>
        </authorList>
    </citation>
    <scope>NUCLEOTIDE SEQUENCE [LARGE SCALE GENOMIC DNA]</scope>
    <source>
        <strain evidence="11">JCM 17551</strain>
    </source>
</reference>
<dbReference type="SUPFAM" id="SSF53098">
    <property type="entry name" value="Ribonuclease H-like"/>
    <property type="match status" value="1"/>
</dbReference>
<evidence type="ECO:0000259" key="8">
    <source>
        <dbReference type="Pfam" id="PF00136"/>
    </source>
</evidence>
<keyword evidence="7" id="KW-0235">DNA replication</keyword>
<keyword evidence="4 7" id="KW-0239">DNA-directed DNA polymerase</keyword>
<dbReference type="InterPro" id="IPR023211">
    <property type="entry name" value="DNA_pol_palm_dom_sf"/>
</dbReference>
<dbReference type="SMART" id="SM00486">
    <property type="entry name" value="POLBc"/>
    <property type="match status" value="1"/>
</dbReference>
<keyword evidence="2 7" id="KW-0808">Transferase</keyword>
<sequence length="825" mass="94713">MSDPEFHRQHGFLLTRHAQDLRKNKAINLSAVKSAAANIEPKTQTILWGWTPKGTVKLVFEDQNPLFFVHSEDQERASQILNRLHIAHHANPLKHQSFENKPVSAMYFSTIDDHFKARQQLSGADIETFEHDLKLQDKFLFERNIHGSFEFIGTPKTQLDYTEYTNVRIKPSKIKPVFNVLSLDIECSMEGELYSIGLYGHPAQAASANDKETSSHKLTRTVIMIGQPETTDDPKINIIWVKDEYQLLMTLENQIQLLNPDIIIGWNVINFDFQLLHKQAKKQNLTLRLGRGLSPMSWRDSRTEANQGFVTLPGRVVIDGIDALRTATYYFESFSLENVAQKLLKRGKKTEDVDNRVEHITHDFLHNKQKLAAYNLEDCKLVWDIFIHTEIMDFLILRSQLTGLELDKIGGSVAAFTNLYLPKLHRAGYISPNLPPDGGLASPGGYVMNSLPGFYKNVLVLDFKSLYPSIIRTFKIDPMGLIEGLKDPDNAIPGFKGAMFSRHHHFLPNIIEELWAQRDQAKKDKDGPRSQALKIIMNSFYGVLGSGGCRFYDTRLASSITMRGHKIMQKTALWIEQAGYQVIYGDTDSTFVLLDSELSECQANGIGKQLAQDINDYWVKELREKYNLDCYLELEFETHYHRFLMPTIRGSEAGSKKRYAGLTSIDGKQEMVFKGLETVRTDWTDLARSFQHHLYRIIFDDQDPTHFIKRTVQATLNGENDHQLIYRKRLRRPLRDYVKNVPPHARSAKIADQKNAALGKSLQYQNKGWISYVITLTGPEPIEYRESELDYQHYLEKQLKPIADGILPFIGLDFDRLTDQQMDLF</sequence>
<dbReference type="InterPro" id="IPR012337">
    <property type="entry name" value="RNaseH-like_sf"/>
</dbReference>
<dbReference type="EMBL" id="BAABBN010000004">
    <property type="protein sequence ID" value="GAA3918146.1"/>
    <property type="molecule type" value="Genomic_DNA"/>
</dbReference>
<protein>
    <recommendedName>
        <fullName evidence="7">DNA polymerase</fullName>
        <ecNumber evidence="7">2.7.7.7</ecNumber>
    </recommendedName>
</protein>